<keyword evidence="3" id="KW-1185">Reference proteome</keyword>
<dbReference type="EMBL" id="JAOQBH010000019">
    <property type="protein sequence ID" value="KAJ4122727.1"/>
    <property type="molecule type" value="Genomic_DNA"/>
</dbReference>
<evidence type="ECO:0000256" key="1">
    <source>
        <dbReference type="SAM" id="MobiDB-lite"/>
    </source>
</evidence>
<evidence type="ECO:0000313" key="3">
    <source>
        <dbReference type="Proteomes" id="UP001152024"/>
    </source>
</evidence>
<protein>
    <submittedName>
        <fullName evidence="2">Uncharacterized protein</fullName>
    </submittedName>
</protein>
<accession>A0ABQ8R1C4</accession>
<proteinExistence type="predicted"/>
<comment type="caution">
    <text evidence="2">The sequence shown here is derived from an EMBL/GenBank/DDBJ whole genome shotgun (WGS) entry which is preliminary data.</text>
</comment>
<feature type="region of interest" description="Disordered" evidence="1">
    <location>
        <begin position="162"/>
        <end position="202"/>
    </location>
</feature>
<organism evidence="2 3">
    <name type="scientific">Fusarium equiseti</name>
    <name type="common">Fusarium scirpi</name>
    <dbReference type="NCBI Taxonomy" id="61235"/>
    <lineage>
        <taxon>Eukaryota</taxon>
        <taxon>Fungi</taxon>
        <taxon>Dikarya</taxon>
        <taxon>Ascomycota</taxon>
        <taxon>Pezizomycotina</taxon>
        <taxon>Sordariomycetes</taxon>
        <taxon>Hypocreomycetidae</taxon>
        <taxon>Hypocreales</taxon>
        <taxon>Nectriaceae</taxon>
        <taxon>Fusarium</taxon>
        <taxon>Fusarium incarnatum-equiseti species complex</taxon>
    </lineage>
</organism>
<name>A0ABQ8R1C4_FUSEQ</name>
<dbReference type="Proteomes" id="UP001152024">
    <property type="component" value="Unassembled WGS sequence"/>
</dbReference>
<sequence length="293" mass="31797">MTEKTWFLPPDFTFLPDGDVRLGVILKYPDRPTLALDSLDSLVASAPAKPTIQLPEVSSLTESGHEHSTGSGRSASFNLYAKFLELASASGKANKEHYKDLSFSKVDHEIRKYKRSLSPETLNALVKLDPVKKYIKGSLFGRRPVYIISGLRIAKESFSVKRTEDSKSSAEGDISGSVPTPEGAPAIQLGGNLAGGQEGHEKDGYNTAPGIVFGYQLHVIREMSDGSVETELFSDTIAFLTGNGDDESEDEEEMVFTGVTGEMLKGAKEVKSNMEEHVIGDETAVVFTSKEVD</sequence>
<gene>
    <name evidence="2" type="ORF">NW768_010168</name>
</gene>
<reference evidence="2" key="1">
    <citation type="submission" date="2022-09" db="EMBL/GenBank/DDBJ databases">
        <title>Fusarium specimens isolated from Avocado Roots.</title>
        <authorList>
            <person name="Stajich J."/>
            <person name="Roper C."/>
            <person name="Heimlech-Rivalta G."/>
        </authorList>
    </citation>
    <scope>NUCLEOTIDE SEQUENCE</scope>
    <source>
        <strain evidence="2">CF00095</strain>
    </source>
</reference>
<evidence type="ECO:0000313" key="2">
    <source>
        <dbReference type="EMBL" id="KAJ4122727.1"/>
    </source>
</evidence>